<feature type="domain" description="DUF4842" evidence="2">
    <location>
        <begin position="566"/>
        <end position="606"/>
    </location>
</feature>
<dbReference type="Proteomes" id="UP000236735">
    <property type="component" value="Unassembled WGS sequence"/>
</dbReference>
<feature type="signal peptide" evidence="1">
    <location>
        <begin position="1"/>
        <end position="21"/>
    </location>
</feature>
<evidence type="ECO:0000313" key="4">
    <source>
        <dbReference type="Proteomes" id="UP000236735"/>
    </source>
</evidence>
<reference evidence="3 4" key="1">
    <citation type="submission" date="2016-10" db="EMBL/GenBank/DDBJ databases">
        <authorList>
            <person name="de Groot N.N."/>
        </authorList>
    </citation>
    <scope>NUCLEOTIDE SEQUENCE [LARGE SCALE GENOMIC DNA]</scope>
    <source>
        <strain evidence="3 4">AR32</strain>
    </source>
</reference>
<organism evidence="3 4">
    <name type="scientific">Xylanibacter ruminicola</name>
    <name type="common">Prevotella ruminicola</name>
    <dbReference type="NCBI Taxonomy" id="839"/>
    <lineage>
        <taxon>Bacteria</taxon>
        <taxon>Pseudomonadati</taxon>
        <taxon>Bacteroidota</taxon>
        <taxon>Bacteroidia</taxon>
        <taxon>Bacteroidales</taxon>
        <taxon>Prevotellaceae</taxon>
        <taxon>Xylanibacter</taxon>
    </lineage>
</organism>
<dbReference type="GeneID" id="32573314"/>
<evidence type="ECO:0000256" key="1">
    <source>
        <dbReference type="SAM" id="SignalP"/>
    </source>
</evidence>
<dbReference type="Pfam" id="PF16130">
    <property type="entry name" value="DUF4842"/>
    <property type="match status" value="1"/>
</dbReference>
<dbReference type="AlphaFoldDB" id="A0A1H5VRU4"/>
<dbReference type="EMBL" id="FNUV01000005">
    <property type="protein sequence ID" value="SEF89954.1"/>
    <property type="molecule type" value="Genomic_DNA"/>
</dbReference>
<sequence length="615" mass="68676">MKKLFPIAICGLLLFMGCSKSKDLFDTPVDPPSPPGPVTPDSNDEISANVQKVFGTTFDPNQDWCTTTSGEVKITANASIQTVQLLVYVSEPGLQDEPVTSMRVLNEATLNGQTTVTLYYDAPIDNQGLFVAFISDSQYVLKKVVNGEANINDAAKTRALPAGLTLPTGEYSIGVIEDSYAKQRGWTNELLYELSDYSAQRMNATPYSDELTAAFRAMVFSYFKNGRSYNNLPLVKSSGFYNENAYPITTGEDPIIVSPVYKCDRGEEYGNEVWNSDLYYYYFKEDDMNSASDPVAYLQSLPKYKAIPFKDCFGEHEDDVINRRYSYALMYFGDGTPSLGTKGSYYFPVGYKIGFMVRAKTSSEAPKKQGELYGDGRLNNKINSWPNFSSSHLGTDGPRLAWLTFNGKKIMCFESGTDADFNDVILEVEGGIEIPFIPIEPEYNKYTFCFEDTPLGDYDMNDIVIKAVRKNETTVEYSIIACGAYDEICIKNINCGVITNDAEVHALFGKTANTFINTQGGSEVCPPVTATKTVPKTFSFLVADNCPYIYDMTTNIEVRLSKKGEDPHGIMIPNDFKYPLERVCIKDAYLEFNNWGEKTITFTDWYTKPVAGKVY</sequence>
<proteinExistence type="predicted"/>
<feature type="chain" id="PRO_5009287538" description="DUF4842 domain-containing protein" evidence="1">
    <location>
        <begin position="22"/>
        <end position="615"/>
    </location>
</feature>
<protein>
    <recommendedName>
        <fullName evidence="2">DUF4842 domain-containing protein</fullName>
    </recommendedName>
</protein>
<dbReference type="InterPro" id="IPR032295">
    <property type="entry name" value="DUF4842"/>
</dbReference>
<keyword evidence="1" id="KW-0732">Signal</keyword>
<evidence type="ECO:0000313" key="3">
    <source>
        <dbReference type="EMBL" id="SEF89954.1"/>
    </source>
</evidence>
<name>A0A1H5VRU4_XYLRU</name>
<gene>
    <name evidence="3" type="ORF">SAMN05216354_2005</name>
</gene>
<accession>A0A1H5VRU4</accession>
<dbReference type="RefSeq" id="WP_081911117.1">
    <property type="nucleotide sequence ID" value="NZ_FNUV01000005.1"/>
</dbReference>
<dbReference type="PROSITE" id="PS51257">
    <property type="entry name" value="PROKAR_LIPOPROTEIN"/>
    <property type="match status" value="1"/>
</dbReference>
<evidence type="ECO:0000259" key="2">
    <source>
        <dbReference type="Pfam" id="PF16130"/>
    </source>
</evidence>